<comment type="caution">
    <text evidence="1">The sequence shown here is derived from an EMBL/GenBank/DDBJ whole genome shotgun (WGS) entry which is preliminary data.</text>
</comment>
<proteinExistence type="predicted"/>
<accession>A0ABS5BJX3</accession>
<evidence type="ECO:0008006" key="3">
    <source>
        <dbReference type="Google" id="ProtNLM"/>
    </source>
</evidence>
<keyword evidence="2" id="KW-1185">Reference proteome</keyword>
<protein>
    <recommendedName>
        <fullName evidence="3">Phage tail tape measure protein</fullName>
    </recommendedName>
</protein>
<dbReference type="EMBL" id="JAGKQQ010000001">
    <property type="protein sequence ID" value="MBP3954009.1"/>
    <property type="molecule type" value="Genomic_DNA"/>
</dbReference>
<dbReference type="RefSeq" id="WP_210652070.1">
    <property type="nucleotide sequence ID" value="NZ_JAGKQQ010000001.1"/>
</dbReference>
<evidence type="ECO:0000313" key="2">
    <source>
        <dbReference type="Proteomes" id="UP000676565"/>
    </source>
</evidence>
<evidence type="ECO:0000313" key="1">
    <source>
        <dbReference type="EMBL" id="MBP3954009.1"/>
    </source>
</evidence>
<gene>
    <name evidence="1" type="ORF">J8F10_01685</name>
</gene>
<name>A0ABS5BJX3_9BACT</name>
<reference evidence="1 2" key="1">
    <citation type="submission" date="2021-04" db="EMBL/GenBank/DDBJ databases">
        <authorList>
            <person name="Ivanova A."/>
        </authorList>
    </citation>
    <scope>NUCLEOTIDE SEQUENCE [LARGE SCALE GENOMIC DNA]</scope>
    <source>
        <strain evidence="1 2">G18</strain>
    </source>
</reference>
<sequence length="327" mass="36015">MEWVESWARPKDVVGGLDVEITRGEKERSALLESIKLAEEERDKLNDFNFRTQGLRIAGNLDRFQGAADAVVDTYRDQLNKLNTRLLDISERRGRILNPERDPVKVGELNRLIENTERQIAAMGKAEHQIKALEMAADGYSKSQIASFEFYGEKLKKTTEGFEYVANAVGMGAGIVFGADADKFKEVTDAIRKQGETLGFSANQLQLYELKVQGFADRQLKEIEKLQDKTEALVNTYNLASAIATGVKDAKPDVSGPFLSGAALGGSFEAHTAVANFRASNAIAGGSIGDNPVQIQREVLKVLKNQDRNIRQLIDILKSGPTLKVVT</sequence>
<organism evidence="1 2">
    <name type="scientific">Gemmata palustris</name>
    <dbReference type="NCBI Taxonomy" id="2822762"/>
    <lineage>
        <taxon>Bacteria</taxon>
        <taxon>Pseudomonadati</taxon>
        <taxon>Planctomycetota</taxon>
        <taxon>Planctomycetia</taxon>
        <taxon>Gemmatales</taxon>
        <taxon>Gemmataceae</taxon>
        <taxon>Gemmata</taxon>
    </lineage>
</organism>
<dbReference type="Proteomes" id="UP000676565">
    <property type="component" value="Unassembled WGS sequence"/>
</dbReference>